<evidence type="ECO:0000256" key="2">
    <source>
        <dbReference type="ARBA" id="ARBA00022578"/>
    </source>
</evidence>
<evidence type="ECO:0000313" key="10">
    <source>
        <dbReference type="EMBL" id="TSD08728.1"/>
    </source>
</evidence>
<dbReference type="NCBIfam" id="NF040570">
    <property type="entry name" value="guided_TnpB"/>
    <property type="match status" value="1"/>
</dbReference>
<dbReference type="EMBL" id="QMDX01000028">
    <property type="protein sequence ID" value="TSD08728.1"/>
    <property type="molecule type" value="Genomic_DNA"/>
</dbReference>
<evidence type="ECO:0000259" key="8">
    <source>
        <dbReference type="Pfam" id="PF07282"/>
    </source>
</evidence>
<dbReference type="RefSeq" id="WP_144263595.1">
    <property type="nucleotide sequence ID" value="NZ_QMDX01000028.1"/>
</dbReference>
<keyword evidence="2" id="KW-0815">Transposition</keyword>
<organism evidence="10 11">
    <name type="scientific">Haloglomus irregulare</name>
    <dbReference type="NCBI Taxonomy" id="2234134"/>
    <lineage>
        <taxon>Archaea</taxon>
        <taxon>Methanobacteriati</taxon>
        <taxon>Methanobacteriota</taxon>
        <taxon>Stenosarchaea group</taxon>
        <taxon>Halobacteria</taxon>
        <taxon>Halobacteriales</taxon>
        <taxon>Natronomonadaceae</taxon>
        <taxon>Haloglomus</taxon>
    </lineage>
</organism>
<name>A0A554MUC3_9EURY</name>
<dbReference type="GO" id="GO:0032196">
    <property type="term" value="P:transposition"/>
    <property type="evidence" value="ECO:0007669"/>
    <property type="project" value="UniProtKB-KW"/>
</dbReference>
<gene>
    <name evidence="10" type="ORF">DP107_18600</name>
</gene>
<sequence length="422" mass="48490">MEYSPRYRLFPTEEQREAMDWQRDTVRQVYNHALREFNKIPEDAGTLRQRVWSVRDTLPALKDWWSDLNKVYSTVLQKAVERIRTNINNLGKLKDNGYNVGSLNWKKPREYRSFTYRQSGFKLDTKSGPDNRAVLILKKLKGETRKIPVRLHRNLPDHDSIKEVTLKKEPTGAWYASFCISTDHPKKPKPEDIDAEDTVSIDLGVLNFIHDSDGCSVGRLDLSADRVCLEREQRSLSRKERGSNNWVKQRRRVARVHAQMSNKKHDYKHKLAHFYATEYDAVFVEDLNVKTMLEGPQNARNKAEVGWRDFITILKHHGDKHGCHVVEVEARGTTKECAECGVETRKPLWVREHSCPSCGFELNRDWNAALNVQKRGFERLGVVHSKDTPAETATAVDTRSVSASRVVETGSPCLKEAAPAAE</sequence>
<dbReference type="GO" id="GO:0006310">
    <property type="term" value="P:DNA recombination"/>
    <property type="evidence" value="ECO:0007669"/>
    <property type="project" value="UniProtKB-KW"/>
</dbReference>
<evidence type="ECO:0000259" key="9">
    <source>
        <dbReference type="Pfam" id="PF12323"/>
    </source>
</evidence>
<evidence type="ECO:0000256" key="1">
    <source>
        <dbReference type="ARBA" id="ARBA00008761"/>
    </source>
</evidence>
<evidence type="ECO:0000256" key="4">
    <source>
        <dbReference type="ARBA" id="ARBA00022833"/>
    </source>
</evidence>
<feature type="domain" description="Cas12f1-like TNB" evidence="8">
    <location>
        <begin position="307"/>
        <end position="372"/>
    </location>
</feature>
<reference evidence="10 11" key="1">
    <citation type="submission" date="2018-06" db="EMBL/GenBank/DDBJ databases">
        <title>Natronomonas sp. F16-60 a new haloarchaeon isolated from a solar saltern of Isla Cristina, Huelva, Spain.</title>
        <authorList>
            <person name="Duran-Viseras A."/>
            <person name="Sanchez-Porro C."/>
            <person name="Ventosa A."/>
        </authorList>
    </citation>
    <scope>NUCLEOTIDE SEQUENCE [LARGE SCALE GENOMIC DNA]</scope>
    <source>
        <strain evidence="10 11">F16-60</strain>
    </source>
</reference>
<keyword evidence="6" id="KW-0233">DNA recombination</keyword>
<dbReference type="Pfam" id="PF01385">
    <property type="entry name" value="OrfB_IS605"/>
    <property type="match status" value="1"/>
</dbReference>
<keyword evidence="5" id="KW-0238">DNA-binding</keyword>
<evidence type="ECO:0000313" key="11">
    <source>
        <dbReference type="Proteomes" id="UP000319894"/>
    </source>
</evidence>
<dbReference type="GO" id="GO:0003677">
    <property type="term" value="F:DNA binding"/>
    <property type="evidence" value="ECO:0007669"/>
    <property type="project" value="UniProtKB-KW"/>
</dbReference>
<comment type="caution">
    <text evidence="10">The sequence shown here is derived from an EMBL/GenBank/DDBJ whole genome shotgun (WGS) entry which is preliminary data.</text>
</comment>
<dbReference type="FunCoup" id="A0A554MUC3">
    <property type="interactions" value="1"/>
</dbReference>
<feature type="domain" description="Probable transposase IS891/IS1136/IS1341" evidence="7">
    <location>
        <begin position="185"/>
        <end position="293"/>
    </location>
</feature>
<proteinExistence type="inferred from homology"/>
<evidence type="ECO:0000256" key="3">
    <source>
        <dbReference type="ARBA" id="ARBA00022723"/>
    </source>
</evidence>
<dbReference type="InterPro" id="IPR010095">
    <property type="entry name" value="Cas12f1-like_TNB"/>
</dbReference>
<keyword evidence="11" id="KW-1185">Reference proteome</keyword>
<feature type="domain" description="Transposase putative helix-turn-helix" evidence="9">
    <location>
        <begin position="6"/>
        <end position="36"/>
    </location>
</feature>
<evidence type="ECO:0000259" key="7">
    <source>
        <dbReference type="Pfam" id="PF01385"/>
    </source>
</evidence>
<dbReference type="AlphaFoldDB" id="A0A554MUC3"/>
<dbReference type="Pfam" id="PF12323">
    <property type="entry name" value="HTH_OrfB_IS605"/>
    <property type="match status" value="1"/>
</dbReference>
<dbReference type="GO" id="GO:0046872">
    <property type="term" value="F:metal ion binding"/>
    <property type="evidence" value="ECO:0007669"/>
    <property type="project" value="UniProtKB-KW"/>
</dbReference>
<keyword evidence="4" id="KW-0862">Zinc</keyword>
<dbReference type="Pfam" id="PF07282">
    <property type="entry name" value="Cas12f1-like_TNB"/>
    <property type="match status" value="1"/>
</dbReference>
<accession>A0A554MUC3</accession>
<dbReference type="InterPro" id="IPR001959">
    <property type="entry name" value="Transposase"/>
</dbReference>
<protein>
    <submittedName>
        <fullName evidence="10">Transposase</fullName>
    </submittedName>
</protein>
<keyword evidence="3" id="KW-0479">Metal-binding</keyword>
<dbReference type="InterPro" id="IPR021027">
    <property type="entry name" value="Transposase_put_HTH"/>
</dbReference>
<dbReference type="InParanoid" id="A0A554MUC3"/>
<dbReference type="Proteomes" id="UP000319894">
    <property type="component" value="Unassembled WGS sequence"/>
</dbReference>
<dbReference type="OrthoDB" id="33505at2157"/>
<comment type="similarity">
    <text evidence="1">In the C-terminal section; belongs to the transposase 35 family.</text>
</comment>
<evidence type="ECO:0000256" key="5">
    <source>
        <dbReference type="ARBA" id="ARBA00023125"/>
    </source>
</evidence>
<evidence type="ECO:0000256" key="6">
    <source>
        <dbReference type="ARBA" id="ARBA00023172"/>
    </source>
</evidence>